<evidence type="ECO:0000313" key="2">
    <source>
        <dbReference type="Proteomes" id="UP001526147"/>
    </source>
</evidence>
<organism evidence="1 2">
    <name type="scientific">Metabacillus halosaccharovorans</name>
    <dbReference type="NCBI Taxonomy" id="930124"/>
    <lineage>
        <taxon>Bacteria</taxon>
        <taxon>Bacillati</taxon>
        <taxon>Bacillota</taxon>
        <taxon>Bacilli</taxon>
        <taxon>Bacillales</taxon>
        <taxon>Bacillaceae</taxon>
        <taxon>Metabacillus</taxon>
    </lineage>
</organism>
<dbReference type="EMBL" id="JAOYEY010000036">
    <property type="protein sequence ID" value="MCV9886254.1"/>
    <property type="molecule type" value="Genomic_DNA"/>
</dbReference>
<accession>A0ABT3DH73</accession>
<comment type="caution">
    <text evidence="1">The sequence shown here is derived from an EMBL/GenBank/DDBJ whole genome shotgun (WGS) entry which is preliminary data.</text>
</comment>
<gene>
    <name evidence="1" type="ORF">OIH86_11345</name>
</gene>
<evidence type="ECO:0000313" key="1">
    <source>
        <dbReference type="EMBL" id="MCV9886254.1"/>
    </source>
</evidence>
<dbReference type="Proteomes" id="UP001526147">
    <property type="component" value="Unassembled WGS sequence"/>
</dbReference>
<keyword evidence="2" id="KW-1185">Reference proteome</keyword>
<dbReference type="InterPro" id="IPR006524">
    <property type="entry name" value="ArpU-like"/>
</dbReference>
<name>A0ABT3DH73_9BACI</name>
<sequence>MIAKQITLFTQELNEKEIVNLTINELKNYRALKVQIENRIEQQKAGVINLFPSVIKEDQMKNELKVKQVERALEHSLDYTERKIVDMKYLSSHEVNDINIYLELGLKKGKFYEKKRTAILTIATALGII</sequence>
<proteinExistence type="predicted"/>
<dbReference type="RefSeq" id="WP_264142882.1">
    <property type="nucleotide sequence ID" value="NZ_JAOYEY010000036.1"/>
</dbReference>
<protein>
    <submittedName>
        <fullName evidence="1">ArpU family transcriptional regulator</fullName>
    </submittedName>
</protein>
<dbReference type="NCBIfam" id="TIGR01637">
    <property type="entry name" value="phage_arpU"/>
    <property type="match status" value="1"/>
</dbReference>
<reference evidence="1 2" key="1">
    <citation type="submission" date="2022-10" db="EMBL/GenBank/DDBJ databases">
        <title>Draft genome assembly of moderately radiation resistant bacterium Metabacillus halosaccharovorans.</title>
        <authorList>
            <person name="Pal S."/>
            <person name="Gopinathan A."/>
        </authorList>
    </citation>
    <scope>NUCLEOTIDE SEQUENCE [LARGE SCALE GENOMIC DNA]</scope>
    <source>
        <strain evidence="1 2">VITHBRA001</strain>
    </source>
</reference>